<accession>A0A4S8MSA5</accession>
<feature type="signal peptide" evidence="1">
    <location>
        <begin position="1"/>
        <end position="19"/>
    </location>
</feature>
<dbReference type="OrthoDB" id="3009117at2759"/>
<feature type="chain" id="PRO_5020454955" evidence="1">
    <location>
        <begin position="20"/>
        <end position="67"/>
    </location>
</feature>
<protein>
    <submittedName>
        <fullName evidence="2">Uncharacterized protein</fullName>
    </submittedName>
</protein>
<dbReference type="Proteomes" id="UP000297245">
    <property type="component" value="Unassembled WGS sequence"/>
</dbReference>
<evidence type="ECO:0000313" key="3">
    <source>
        <dbReference type="Proteomes" id="UP000297245"/>
    </source>
</evidence>
<gene>
    <name evidence="2" type="ORF">K435DRAFT_773619</name>
</gene>
<reference evidence="2 3" key="1">
    <citation type="journal article" date="2019" name="Nat. Ecol. Evol.">
        <title>Megaphylogeny resolves global patterns of mushroom evolution.</title>
        <authorList>
            <person name="Varga T."/>
            <person name="Krizsan K."/>
            <person name="Foldi C."/>
            <person name="Dima B."/>
            <person name="Sanchez-Garcia M."/>
            <person name="Sanchez-Ramirez S."/>
            <person name="Szollosi G.J."/>
            <person name="Szarkandi J.G."/>
            <person name="Papp V."/>
            <person name="Albert L."/>
            <person name="Andreopoulos W."/>
            <person name="Angelini C."/>
            <person name="Antonin V."/>
            <person name="Barry K.W."/>
            <person name="Bougher N.L."/>
            <person name="Buchanan P."/>
            <person name="Buyck B."/>
            <person name="Bense V."/>
            <person name="Catcheside P."/>
            <person name="Chovatia M."/>
            <person name="Cooper J."/>
            <person name="Damon W."/>
            <person name="Desjardin D."/>
            <person name="Finy P."/>
            <person name="Geml J."/>
            <person name="Haridas S."/>
            <person name="Hughes K."/>
            <person name="Justo A."/>
            <person name="Karasinski D."/>
            <person name="Kautmanova I."/>
            <person name="Kiss B."/>
            <person name="Kocsube S."/>
            <person name="Kotiranta H."/>
            <person name="LaButti K.M."/>
            <person name="Lechner B.E."/>
            <person name="Liimatainen K."/>
            <person name="Lipzen A."/>
            <person name="Lukacs Z."/>
            <person name="Mihaltcheva S."/>
            <person name="Morgado L.N."/>
            <person name="Niskanen T."/>
            <person name="Noordeloos M.E."/>
            <person name="Ohm R.A."/>
            <person name="Ortiz-Santana B."/>
            <person name="Ovrebo C."/>
            <person name="Racz N."/>
            <person name="Riley R."/>
            <person name="Savchenko A."/>
            <person name="Shiryaev A."/>
            <person name="Soop K."/>
            <person name="Spirin V."/>
            <person name="Szebenyi C."/>
            <person name="Tomsovsky M."/>
            <person name="Tulloss R.E."/>
            <person name="Uehling J."/>
            <person name="Grigoriev I.V."/>
            <person name="Vagvolgyi C."/>
            <person name="Papp T."/>
            <person name="Martin F.M."/>
            <person name="Miettinen O."/>
            <person name="Hibbett D.S."/>
            <person name="Nagy L.G."/>
        </authorList>
    </citation>
    <scope>NUCLEOTIDE SEQUENCE [LARGE SCALE GENOMIC DNA]</scope>
    <source>
        <strain evidence="2 3">CBS 962.96</strain>
    </source>
</reference>
<dbReference type="EMBL" id="ML179046">
    <property type="protein sequence ID" value="THV05905.1"/>
    <property type="molecule type" value="Genomic_DNA"/>
</dbReference>
<dbReference type="InterPro" id="IPR036495">
    <property type="entry name" value="ORF7a_sf_CoV"/>
</dbReference>
<evidence type="ECO:0000256" key="1">
    <source>
        <dbReference type="SAM" id="SignalP"/>
    </source>
</evidence>
<dbReference type="AlphaFoldDB" id="A0A4S8MSA5"/>
<proteinExistence type="predicted"/>
<keyword evidence="1" id="KW-0732">Signal</keyword>
<organism evidence="2 3">
    <name type="scientific">Dendrothele bispora (strain CBS 962.96)</name>
    <dbReference type="NCBI Taxonomy" id="1314807"/>
    <lineage>
        <taxon>Eukaryota</taxon>
        <taxon>Fungi</taxon>
        <taxon>Dikarya</taxon>
        <taxon>Basidiomycota</taxon>
        <taxon>Agaricomycotina</taxon>
        <taxon>Agaricomycetes</taxon>
        <taxon>Agaricomycetidae</taxon>
        <taxon>Agaricales</taxon>
        <taxon>Agaricales incertae sedis</taxon>
        <taxon>Dendrothele</taxon>
    </lineage>
</organism>
<evidence type="ECO:0000313" key="2">
    <source>
        <dbReference type="EMBL" id="THV05905.1"/>
    </source>
</evidence>
<name>A0A4S8MSA5_DENBC</name>
<dbReference type="SUPFAM" id="SSF117066">
    <property type="entry name" value="Accessory protein X4 (ORF8, ORF7a)"/>
    <property type="match status" value="1"/>
</dbReference>
<keyword evidence="3" id="KW-1185">Reference proteome</keyword>
<sequence>MKFFIQTVLFAVLATVIAAASVPDASEELLKRQGCIGGTTVFFPDPCPAGTLACNSAGSITLCCSSC</sequence>